<evidence type="ECO:0000313" key="2">
    <source>
        <dbReference type="EMBL" id="KAA0713431.1"/>
    </source>
</evidence>
<dbReference type="Proteomes" id="UP000324632">
    <property type="component" value="Chromosome 13"/>
</dbReference>
<evidence type="ECO:0000259" key="1">
    <source>
        <dbReference type="Pfam" id="PF08385"/>
    </source>
</evidence>
<accession>A0A5A9NX98</accession>
<comment type="caution">
    <text evidence="2">The sequence shown here is derived from an EMBL/GenBank/DDBJ whole genome shotgun (WGS) entry which is preliminary data.</text>
</comment>
<reference evidence="2 3" key="1">
    <citation type="journal article" date="2019" name="Mol. Ecol. Resour.">
        <title>Chromosome-level genome assembly of Triplophysa tibetana, a fish adapted to the harsh high-altitude environment of the Tibetan Plateau.</title>
        <authorList>
            <person name="Yang X."/>
            <person name="Liu H."/>
            <person name="Ma Z."/>
            <person name="Zou Y."/>
            <person name="Zou M."/>
            <person name="Mao Y."/>
            <person name="Li X."/>
            <person name="Wang H."/>
            <person name="Chen T."/>
            <person name="Wang W."/>
            <person name="Yang R."/>
        </authorList>
    </citation>
    <scope>NUCLEOTIDE SEQUENCE [LARGE SCALE GENOMIC DNA]</scope>
    <source>
        <strain evidence="2">TTIB1903HZAU</strain>
        <tissue evidence="2">Muscle</tissue>
    </source>
</reference>
<dbReference type="Pfam" id="PF08385">
    <property type="entry name" value="DHC_N1"/>
    <property type="match status" value="1"/>
</dbReference>
<dbReference type="InterPro" id="IPR013594">
    <property type="entry name" value="Dynein_heavy_tail"/>
</dbReference>
<feature type="domain" description="Dynein heavy chain tail" evidence="1">
    <location>
        <begin position="202"/>
        <end position="259"/>
    </location>
</feature>
<organism evidence="2 3">
    <name type="scientific">Triplophysa tibetana</name>
    <dbReference type="NCBI Taxonomy" id="1572043"/>
    <lineage>
        <taxon>Eukaryota</taxon>
        <taxon>Metazoa</taxon>
        <taxon>Chordata</taxon>
        <taxon>Craniata</taxon>
        <taxon>Vertebrata</taxon>
        <taxon>Euteleostomi</taxon>
        <taxon>Actinopterygii</taxon>
        <taxon>Neopterygii</taxon>
        <taxon>Teleostei</taxon>
        <taxon>Ostariophysi</taxon>
        <taxon>Cypriniformes</taxon>
        <taxon>Nemacheilidae</taxon>
        <taxon>Triplophysa</taxon>
    </lineage>
</organism>
<gene>
    <name evidence="2" type="ORF">E1301_Tti020067</name>
</gene>
<name>A0A5A9NX98_9TELE</name>
<evidence type="ECO:0000313" key="3">
    <source>
        <dbReference type="Proteomes" id="UP000324632"/>
    </source>
</evidence>
<protein>
    <recommendedName>
        <fullName evidence="1">Dynein heavy chain tail domain-containing protein</fullName>
    </recommendedName>
</protein>
<dbReference type="EMBL" id="SOYY01000013">
    <property type="protein sequence ID" value="KAA0713431.1"/>
    <property type="molecule type" value="Genomic_DNA"/>
</dbReference>
<dbReference type="AlphaFoldDB" id="A0A5A9NX98"/>
<sequence length="283" mass="32316">MAEAGVRVPLEQVKAVSDERVDFLREQAFSVLRLKTDKWNRFIGLEENQRALLDFLDQSWREYLILFMGPGGTLHAGDEQSSSSWKTKLLSVLKKRKGVVSKTSFRSQLWLGEVPALPLDYTPIIISQVFVSLIGCPLNQRVWPRVVGQDICRHLEHLRSQAVTLRGRAHGQILLPLPLCVERRDERQLSSDSCLIDRTLLYSIETMVIHWCQLMGSVLQRDSSKLLRQGDHPGPTAELSFWAKQKDNLLGIQKQVEMKWSITFMSIVNVSVYGFKGIVWSKS</sequence>
<keyword evidence="3" id="KW-1185">Reference proteome</keyword>
<proteinExistence type="predicted"/>